<keyword evidence="4" id="KW-1185">Reference proteome</keyword>
<name>A0A8E2E8P8_9PEZI</name>
<keyword evidence="2" id="KW-0472">Membrane</keyword>
<keyword evidence="2" id="KW-1133">Transmembrane helix</keyword>
<dbReference type="OrthoDB" id="203796at2759"/>
<dbReference type="Proteomes" id="UP000250266">
    <property type="component" value="Unassembled WGS sequence"/>
</dbReference>
<protein>
    <submittedName>
        <fullName evidence="3">Uncharacterized protein</fullName>
    </submittedName>
</protein>
<sequence>MGRPTRDTEAFRDEPDSMSLHTTPDDFNYDDAPEISGLPPSYVDDAATARLPPRHLPPPSSRIDHNNWFQLSGNKPVVGEVQNLMDARYDSDPIYLEEGIKTMAKVAPTPLIYIIGSHQETVRKGDKKEKNTVVDFRIVLNLERYLRNNYDMQDTTWMGLRTVENGEKVLRGSFMKSRAPGFTKDLEVGVPKPQLNEWCHRYCASPSLLRIFRLERVVTGFDETLLKNRLEGLIRSANYRGHISITFPVENRAVDIYTSNRINQWRLKNWVCWIFYLTFLWIFTWPYLFFATKRYAVVKAEWPFSRTDATGRKTYTTVSEEQWFERWNIGIRRLVLDRYQGEAADEYLAGVIDRPEDPPMPGSIRTGHVGVDNAVGSLQQGLAIAKSIYRGNLLGGGQAGWGGDC</sequence>
<feature type="compositionally biased region" description="Basic and acidic residues" evidence="1">
    <location>
        <begin position="1"/>
        <end position="15"/>
    </location>
</feature>
<feature type="region of interest" description="Disordered" evidence="1">
    <location>
        <begin position="1"/>
        <end position="40"/>
    </location>
</feature>
<dbReference type="EMBL" id="KV745013">
    <property type="protein sequence ID" value="OCK79284.1"/>
    <property type="molecule type" value="Genomic_DNA"/>
</dbReference>
<feature type="transmembrane region" description="Helical" evidence="2">
    <location>
        <begin position="270"/>
        <end position="290"/>
    </location>
</feature>
<dbReference type="PANTHER" id="PTHR37848:SF1">
    <property type="entry name" value="SUN DOMAIN-CONTAINING PROTEIN"/>
    <property type="match status" value="1"/>
</dbReference>
<gene>
    <name evidence="3" type="ORF">K432DRAFT_355238</name>
</gene>
<evidence type="ECO:0000256" key="1">
    <source>
        <dbReference type="SAM" id="MobiDB-lite"/>
    </source>
</evidence>
<evidence type="ECO:0000313" key="4">
    <source>
        <dbReference type="Proteomes" id="UP000250266"/>
    </source>
</evidence>
<evidence type="ECO:0000256" key="2">
    <source>
        <dbReference type="SAM" id="Phobius"/>
    </source>
</evidence>
<proteinExistence type="predicted"/>
<reference evidence="3 4" key="1">
    <citation type="journal article" date="2016" name="Nat. Commun.">
        <title>Ectomycorrhizal ecology is imprinted in the genome of the dominant symbiotic fungus Cenococcum geophilum.</title>
        <authorList>
            <consortium name="DOE Joint Genome Institute"/>
            <person name="Peter M."/>
            <person name="Kohler A."/>
            <person name="Ohm R.A."/>
            <person name="Kuo A."/>
            <person name="Krutzmann J."/>
            <person name="Morin E."/>
            <person name="Arend M."/>
            <person name="Barry K.W."/>
            <person name="Binder M."/>
            <person name="Choi C."/>
            <person name="Clum A."/>
            <person name="Copeland A."/>
            <person name="Grisel N."/>
            <person name="Haridas S."/>
            <person name="Kipfer T."/>
            <person name="LaButti K."/>
            <person name="Lindquist E."/>
            <person name="Lipzen A."/>
            <person name="Maire R."/>
            <person name="Meier B."/>
            <person name="Mihaltcheva S."/>
            <person name="Molinier V."/>
            <person name="Murat C."/>
            <person name="Poggeler S."/>
            <person name="Quandt C.A."/>
            <person name="Sperisen C."/>
            <person name="Tritt A."/>
            <person name="Tisserant E."/>
            <person name="Crous P.W."/>
            <person name="Henrissat B."/>
            <person name="Nehls U."/>
            <person name="Egli S."/>
            <person name="Spatafora J.W."/>
            <person name="Grigoriev I.V."/>
            <person name="Martin F.M."/>
        </authorList>
    </citation>
    <scope>NUCLEOTIDE SEQUENCE [LARGE SCALE GENOMIC DNA]</scope>
    <source>
        <strain evidence="3 4">CBS 459.81</strain>
    </source>
</reference>
<keyword evidence="2" id="KW-0812">Transmembrane</keyword>
<evidence type="ECO:0000313" key="3">
    <source>
        <dbReference type="EMBL" id="OCK79284.1"/>
    </source>
</evidence>
<dbReference type="PANTHER" id="PTHR37848">
    <property type="entry name" value="EXPRESSED PROTEIN"/>
    <property type="match status" value="1"/>
</dbReference>
<accession>A0A8E2E8P8</accession>
<organism evidence="3 4">
    <name type="scientific">Lepidopterella palustris CBS 459.81</name>
    <dbReference type="NCBI Taxonomy" id="1314670"/>
    <lineage>
        <taxon>Eukaryota</taxon>
        <taxon>Fungi</taxon>
        <taxon>Dikarya</taxon>
        <taxon>Ascomycota</taxon>
        <taxon>Pezizomycotina</taxon>
        <taxon>Dothideomycetes</taxon>
        <taxon>Pleosporomycetidae</taxon>
        <taxon>Mytilinidiales</taxon>
        <taxon>Argynnaceae</taxon>
        <taxon>Lepidopterella</taxon>
    </lineage>
</organism>
<dbReference type="AlphaFoldDB" id="A0A8E2E8P8"/>